<organism evidence="2">
    <name type="scientific">candidate division WOR-3 bacterium</name>
    <dbReference type="NCBI Taxonomy" id="2052148"/>
    <lineage>
        <taxon>Bacteria</taxon>
        <taxon>Bacteria division WOR-3</taxon>
    </lineage>
</organism>
<protein>
    <submittedName>
        <fullName evidence="2">T9SS type A sorting domain-containing protein</fullName>
    </submittedName>
</protein>
<dbReference type="AlphaFoldDB" id="A0A7C3YTT5"/>
<comment type="caution">
    <text evidence="2">The sequence shown here is derived from an EMBL/GenBank/DDBJ whole genome shotgun (WGS) entry which is preliminary data.</text>
</comment>
<gene>
    <name evidence="2" type="ORF">ENX07_08030</name>
</gene>
<dbReference type="NCBIfam" id="TIGR04183">
    <property type="entry name" value="Por_Secre_tail"/>
    <property type="match status" value="1"/>
</dbReference>
<dbReference type="InterPro" id="IPR026444">
    <property type="entry name" value="Secre_tail"/>
</dbReference>
<accession>A0A7C3YTT5</accession>
<name>A0A7C3YTT5_UNCW3</name>
<feature type="domain" description="Secretion system C-terminal sorting" evidence="1">
    <location>
        <begin position="292"/>
        <end position="365"/>
    </location>
</feature>
<dbReference type="Gene3D" id="2.60.40.4070">
    <property type="match status" value="1"/>
</dbReference>
<reference evidence="2" key="1">
    <citation type="journal article" date="2020" name="mSystems">
        <title>Genome- and Community-Level Interaction Insights into Carbon Utilization and Element Cycling Functions of Hydrothermarchaeota in Hydrothermal Sediment.</title>
        <authorList>
            <person name="Zhou Z."/>
            <person name="Liu Y."/>
            <person name="Xu W."/>
            <person name="Pan J."/>
            <person name="Luo Z.H."/>
            <person name="Li M."/>
        </authorList>
    </citation>
    <scope>NUCLEOTIDE SEQUENCE [LARGE SCALE GENOMIC DNA]</scope>
    <source>
        <strain evidence="2">SpSt-906</strain>
    </source>
</reference>
<proteinExistence type="predicted"/>
<dbReference type="Pfam" id="PF18962">
    <property type="entry name" value="Por_Secre_tail"/>
    <property type="match status" value="1"/>
</dbReference>
<sequence length="368" mass="42805">MERSTEGETLVSYGYNPNNGRSEMVPSLCRYWREYDPRDRVYKYPGDWPPPKERFPMAPVEVLSDMDLWTCFNDSDPSRHDPNDTRPIGIDIALTVYGFADSLAEDFFFLKYEVRNPNPRPILDAYLGIVVDADIIRYTDDLAGFIRDKLFRIGSDTIRIRNTGFIYDSAASQAMALRFLSSSPDLGMRAFRIFAIEENPRNDRERYQMLSSVEYDSLSRPMDQRILLSLGPFHLLPDSFLTFYFAVIGSPFHPTDTLPLVLRAYWAERVFRERLGIKENFIASPFNQKLKIYPNPFSARVFIFSPKDEVTEIDIYNTRGERVKRILGRGLFSWDGRDEGKRRLPSGIYFLKVKNRGRSETEKLLLIQ</sequence>
<dbReference type="EMBL" id="DTMQ01000048">
    <property type="protein sequence ID" value="HGE99996.1"/>
    <property type="molecule type" value="Genomic_DNA"/>
</dbReference>
<evidence type="ECO:0000259" key="1">
    <source>
        <dbReference type="Pfam" id="PF18962"/>
    </source>
</evidence>
<evidence type="ECO:0000313" key="2">
    <source>
        <dbReference type="EMBL" id="HGE99996.1"/>
    </source>
</evidence>